<feature type="transmembrane region" description="Helical" evidence="1">
    <location>
        <begin position="58"/>
        <end position="75"/>
    </location>
</feature>
<dbReference type="Proteomes" id="UP000474718">
    <property type="component" value="Unassembled WGS sequence"/>
</dbReference>
<feature type="transmembrane region" description="Helical" evidence="1">
    <location>
        <begin position="120"/>
        <end position="143"/>
    </location>
</feature>
<accession>A0AAQ1RW85</accession>
<evidence type="ECO:0000313" key="2">
    <source>
        <dbReference type="EMBL" id="MZL68213.1"/>
    </source>
</evidence>
<sequence length="154" mass="17148">MIFLLELLLRDIPEVLLLLFGLYVFAGQPVEKRQYFLSAGVLVITTILTRALPLNNGVYILLNVIVLISLATYLCKIDLLTSIKSSLIVTLILALLEAFNVFLLQLFFHGDLGAIFENRLYKTVAGLPTVLLLAAVLLGAYGLKKKRAERSRQD</sequence>
<dbReference type="EMBL" id="FQVY01000002">
    <property type="protein sequence ID" value="SHG20912.1"/>
    <property type="molecule type" value="Genomic_DNA"/>
</dbReference>
<protein>
    <submittedName>
        <fullName evidence="3">Uncharacterized protein</fullName>
    </submittedName>
</protein>
<organism evidence="3 4">
    <name type="scientific">Bittarella massiliensis</name>
    <name type="common">ex Durand et al. 2017</name>
    <dbReference type="NCBI Taxonomy" id="1720313"/>
    <lineage>
        <taxon>Bacteria</taxon>
        <taxon>Bacillati</taxon>
        <taxon>Bacillota</taxon>
        <taxon>Clostridia</taxon>
        <taxon>Eubacteriales</taxon>
        <taxon>Oscillospiraceae</taxon>
        <taxon>Bittarella (ex Durand et al. 2017)</taxon>
    </lineage>
</organism>
<comment type="caution">
    <text evidence="3">The sequence shown here is derived from an EMBL/GenBank/DDBJ whole genome shotgun (WGS) entry which is preliminary data.</text>
</comment>
<proteinExistence type="predicted"/>
<dbReference type="Proteomes" id="UP000184089">
    <property type="component" value="Unassembled WGS sequence"/>
</dbReference>
<reference evidence="3" key="2">
    <citation type="submission" date="2016-11" db="EMBL/GenBank/DDBJ databases">
        <authorList>
            <person name="Varghese N."/>
            <person name="Submissions S."/>
        </authorList>
    </citation>
    <scope>NUCLEOTIDE SEQUENCE</scope>
    <source>
        <strain evidence="3">DSM 4029</strain>
    </source>
</reference>
<keyword evidence="1" id="KW-0812">Transmembrane</keyword>
<reference evidence="2 5" key="3">
    <citation type="journal article" date="2019" name="Nat. Med.">
        <title>A library of human gut bacterial isolates paired with longitudinal multiomics data enables mechanistic microbiome research.</title>
        <authorList>
            <person name="Poyet M."/>
            <person name="Groussin M."/>
            <person name="Gibbons S.M."/>
            <person name="Avila-Pacheco J."/>
            <person name="Jiang X."/>
            <person name="Kearney S.M."/>
            <person name="Perrotta A.R."/>
            <person name="Berdy B."/>
            <person name="Zhao S."/>
            <person name="Lieberman T.D."/>
            <person name="Swanson P.K."/>
            <person name="Smith M."/>
            <person name="Roesemann S."/>
            <person name="Alexander J.E."/>
            <person name="Rich S.A."/>
            <person name="Livny J."/>
            <person name="Vlamakis H."/>
            <person name="Clish C."/>
            <person name="Bullock K."/>
            <person name="Deik A."/>
            <person name="Scott J."/>
            <person name="Pierce K.A."/>
            <person name="Xavier R.J."/>
            <person name="Alm E.J."/>
        </authorList>
    </citation>
    <scope>NUCLEOTIDE SEQUENCE [LARGE SCALE GENOMIC DNA]</scope>
    <source>
        <strain evidence="2 5">BIOML-A2</strain>
    </source>
</reference>
<keyword evidence="1" id="KW-0472">Membrane</keyword>
<evidence type="ECO:0000313" key="4">
    <source>
        <dbReference type="Proteomes" id="UP000184089"/>
    </source>
</evidence>
<feature type="transmembrane region" description="Helical" evidence="1">
    <location>
        <begin position="35"/>
        <end position="52"/>
    </location>
</feature>
<dbReference type="RefSeq" id="WP_021660768.1">
    <property type="nucleotide sequence ID" value="NZ_FQVY01000002.1"/>
</dbReference>
<gene>
    <name evidence="2" type="ORF">GT747_00290</name>
    <name evidence="3" type="ORF">SAMN05444424_1883</name>
</gene>
<evidence type="ECO:0000256" key="1">
    <source>
        <dbReference type="SAM" id="Phobius"/>
    </source>
</evidence>
<keyword evidence="1" id="KW-1133">Transmembrane helix</keyword>
<evidence type="ECO:0000313" key="5">
    <source>
        <dbReference type="Proteomes" id="UP000474718"/>
    </source>
</evidence>
<reference evidence="4" key="1">
    <citation type="submission" date="2016-11" db="EMBL/GenBank/DDBJ databases">
        <authorList>
            <person name="Jaros S."/>
            <person name="Januszkiewicz K."/>
            <person name="Wedrychowicz H."/>
        </authorList>
    </citation>
    <scope>NUCLEOTIDE SEQUENCE [LARGE SCALE GENOMIC DNA]</scope>
    <source>
        <strain evidence="4">DSM 4029</strain>
    </source>
</reference>
<dbReference type="EMBL" id="WWVX01000001">
    <property type="protein sequence ID" value="MZL68213.1"/>
    <property type="molecule type" value="Genomic_DNA"/>
</dbReference>
<keyword evidence="5" id="KW-1185">Reference proteome</keyword>
<name>A0AAQ1RW85_9FIRM</name>
<evidence type="ECO:0000313" key="3">
    <source>
        <dbReference type="EMBL" id="SHG20912.1"/>
    </source>
</evidence>
<dbReference type="AlphaFoldDB" id="A0AAQ1RW85"/>
<feature type="transmembrane region" description="Helical" evidence="1">
    <location>
        <begin position="87"/>
        <end position="108"/>
    </location>
</feature>